<dbReference type="Proteomes" id="UP000033870">
    <property type="component" value="Unassembled WGS sequence"/>
</dbReference>
<reference evidence="1 2" key="1">
    <citation type="journal article" date="2015" name="Nature">
        <title>rRNA introns, odd ribosomes, and small enigmatic genomes across a large radiation of phyla.</title>
        <authorList>
            <person name="Brown C.T."/>
            <person name="Hug L.A."/>
            <person name="Thomas B.C."/>
            <person name="Sharon I."/>
            <person name="Castelle C.J."/>
            <person name="Singh A."/>
            <person name="Wilkins M.J."/>
            <person name="Williams K.H."/>
            <person name="Banfield J.F."/>
        </authorList>
    </citation>
    <scope>NUCLEOTIDE SEQUENCE [LARGE SCALE GENOMIC DNA]</scope>
</reference>
<organism evidence="1 2">
    <name type="scientific">Candidatus Magasanikbacteria bacterium GW2011_GWA2_56_11</name>
    <dbReference type="NCBI Taxonomy" id="1619044"/>
    <lineage>
        <taxon>Bacteria</taxon>
        <taxon>Candidatus Magasanikiibacteriota</taxon>
    </lineage>
</organism>
<gene>
    <name evidence="1" type="ORF">UY92_C0002G0052</name>
</gene>
<sequence length="124" mass="13160">MNIHQPPDRASQTAEPVKLVKRCPVCAREHSLERVKIIYSEPQASVLHITCPHCAHAMVAVVGATRHGVGLFGAVTDLTGDDVERLQTRLPMSGDELIDAAAVIRRGSSAVVSALMRSGRAGAA</sequence>
<evidence type="ECO:0000313" key="2">
    <source>
        <dbReference type="Proteomes" id="UP000033870"/>
    </source>
</evidence>
<protein>
    <submittedName>
        <fullName evidence="1">Uncharacterized protein</fullName>
    </submittedName>
</protein>
<comment type="caution">
    <text evidence="1">The sequence shown here is derived from an EMBL/GenBank/DDBJ whole genome shotgun (WGS) entry which is preliminary data.</text>
</comment>
<proteinExistence type="predicted"/>
<evidence type="ECO:0000313" key="1">
    <source>
        <dbReference type="EMBL" id="KKW42935.1"/>
    </source>
</evidence>
<dbReference type="AlphaFoldDB" id="A0A0G1YI82"/>
<dbReference type="STRING" id="1619044.UY92_C0002G0052"/>
<dbReference type="EMBL" id="LCRX01000002">
    <property type="protein sequence ID" value="KKW42935.1"/>
    <property type="molecule type" value="Genomic_DNA"/>
</dbReference>
<accession>A0A0G1YI82</accession>
<name>A0A0G1YI82_9BACT</name>